<reference evidence="6 7" key="1">
    <citation type="submission" date="2019-08" db="EMBL/GenBank/DDBJ databases">
        <title>In-depth cultivation of the pig gut microbiome towards novel bacterial diversity and tailored functional studies.</title>
        <authorList>
            <person name="Wylensek D."/>
            <person name="Hitch T.C.A."/>
            <person name="Clavel T."/>
        </authorList>
    </citation>
    <scope>NUCLEOTIDE SEQUENCE [LARGE SCALE GENOMIC DNA]</scope>
    <source>
        <strain evidence="6 7">CA-Schmier-601-WT-1</strain>
    </source>
</reference>
<proteinExistence type="predicted"/>
<keyword evidence="1" id="KW-0540">Nuclease</keyword>
<evidence type="ECO:0000256" key="4">
    <source>
        <dbReference type="ARBA" id="ARBA00022842"/>
    </source>
</evidence>
<keyword evidence="3" id="KW-0378">Hydrolase</keyword>
<protein>
    <submittedName>
        <fullName evidence="6">Putative toxin-antitoxin system toxin component, PIN family</fullName>
    </submittedName>
</protein>
<dbReference type="EMBL" id="VUNC01000003">
    <property type="protein sequence ID" value="MST72400.1"/>
    <property type="molecule type" value="Genomic_DNA"/>
</dbReference>
<comment type="caution">
    <text evidence="6">The sequence shown here is derived from an EMBL/GenBank/DDBJ whole genome shotgun (WGS) entry which is preliminary data.</text>
</comment>
<accession>A0A6N7XA47</accession>
<evidence type="ECO:0000313" key="7">
    <source>
        <dbReference type="Proteomes" id="UP000469325"/>
    </source>
</evidence>
<keyword evidence="4" id="KW-0460">Magnesium</keyword>
<dbReference type="NCBIfam" id="TIGR00305">
    <property type="entry name" value="putative toxin-antitoxin system toxin component, PIN family"/>
    <property type="match status" value="1"/>
</dbReference>
<dbReference type="Pfam" id="PF13470">
    <property type="entry name" value="PIN_3"/>
    <property type="match status" value="1"/>
</dbReference>
<evidence type="ECO:0000256" key="3">
    <source>
        <dbReference type="ARBA" id="ARBA00022801"/>
    </source>
</evidence>
<dbReference type="AlphaFoldDB" id="A0A6N7XA47"/>
<evidence type="ECO:0000256" key="1">
    <source>
        <dbReference type="ARBA" id="ARBA00022722"/>
    </source>
</evidence>
<organism evidence="6 7">
    <name type="scientific">Olsenella porci</name>
    <dbReference type="NCBI Taxonomy" id="2652279"/>
    <lineage>
        <taxon>Bacteria</taxon>
        <taxon>Bacillati</taxon>
        <taxon>Actinomycetota</taxon>
        <taxon>Coriobacteriia</taxon>
        <taxon>Coriobacteriales</taxon>
        <taxon>Atopobiaceae</taxon>
        <taxon>Olsenella</taxon>
    </lineage>
</organism>
<evidence type="ECO:0000259" key="5">
    <source>
        <dbReference type="Pfam" id="PF13470"/>
    </source>
</evidence>
<dbReference type="InterPro" id="IPR002850">
    <property type="entry name" value="PIN_toxin-like"/>
</dbReference>
<dbReference type="GO" id="GO:0016787">
    <property type="term" value="F:hydrolase activity"/>
    <property type="evidence" value="ECO:0007669"/>
    <property type="project" value="UniProtKB-KW"/>
</dbReference>
<evidence type="ECO:0000313" key="6">
    <source>
        <dbReference type="EMBL" id="MST72400.1"/>
    </source>
</evidence>
<dbReference type="PANTHER" id="PTHR34610">
    <property type="entry name" value="SSL7007 PROTEIN"/>
    <property type="match status" value="1"/>
</dbReference>
<dbReference type="GO" id="GO:0046872">
    <property type="term" value="F:metal ion binding"/>
    <property type="evidence" value="ECO:0007669"/>
    <property type="project" value="UniProtKB-KW"/>
</dbReference>
<dbReference type="InterPro" id="IPR029060">
    <property type="entry name" value="PIN-like_dom_sf"/>
</dbReference>
<dbReference type="InterPro" id="IPR002716">
    <property type="entry name" value="PIN_dom"/>
</dbReference>
<dbReference type="PANTHER" id="PTHR34610:SF3">
    <property type="entry name" value="SSL7007 PROTEIN"/>
    <property type="match status" value="1"/>
</dbReference>
<dbReference type="GO" id="GO:0004518">
    <property type="term" value="F:nuclease activity"/>
    <property type="evidence" value="ECO:0007669"/>
    <property type="project" value="UniProtKB-KW"/>
</dbReference>
<evidence type="ECO:0000256" key="2">
    <source>
        <dbReference type="ARBA" id="ARBA00022723"/>
    </source>
</evidence>
<gene>
    <name evidence="6" type="ORF">FYJ68_04670</name>
</gene>
<keyword evidence="2" id="KW-0479">Metal-binding</keyword>
<dbReference type="Proteomes" id="UP000469325">
    <property type="component" value="Unassembled WGS sequence"/>
</dbReference>
<name>A0A6N7XA47_9ACTN</name>
<sequence length="82" mass="9072">MISRKQGSLGRDVLAPFEAALSFVEPRAKIEICRDPDDDKFLECAIDARAVHVVSGDKDLLAIGKYEGVEIVTAAEFCERYL</sequence>
<feature type="domain" description="PIN" evidence="5">
    <location>
        <begin position="21"/>
        <end position="59"/>
    </location>
</feature>
<keyword evidence="7" id="KW-1185">Reference proteome</keyword>
<dbReference type="RefSeq" id="WP_154434496.1">
    <property type="nucleotide sequence ID" value="NZ_VUNC01000003.1"/>
</dbReference>
<dbReference type="SUPFAM" id="SSF88723">
    <property type="entry name" value="PIN domain-like"/>
    <property type="match status" value="1"/>
</dbReference>